<keyword evidence="4" id="KW-1185">Reference proteome</keyword>
<dbReference type="PANTHER" id="PTHR43477">
    <property type="entry name" value="DIHYDROANTICAPSIN 7-DEHYDROGENASE"/>
    <property type="match status" value="1"/>
</dbReference>
<protein>
    <submittedName>
        <fullName evidence="3">SDR family oxidoreductase</fullName>
    </submittedName>
</protein>
<dbReference type="PRINTS" id="PR00081">
    <property type="entry name" value="GDHRDH"/>
</dbReference>
<gene>
    <name evidence="3" type="ORF">FHP25_26350</name>
</gene>
<proteinExistence type="inferred from homology"/>
<dbReference type="EMBL" id="VDUZ01000035">
    <property type="protein sequence ID" value="TXL72157.1"/>
    <property type="molecule type" value="Genomic_DNA"/>
</dbReference>
<comment type="caution">
    <text evidence="3">The sequence shown here is derived from an EMBL/GenBank/DDBJ whole genome shotgun (WGS) entry which is preliminary data.</text>
</comment>
<sequence length="277" mass="28990">MPAVGAPVIGAPSRLANPFAGAIMDLGLKGQRVLVTGGSKSIGRAIVDTFVAEGATVGFCARDAALVQQREVAWKEAGGKVTGTALDVTDEPALKAWIDGFAAANGGLDHFVANVSALGIEDSAEGWRRSIEIDLVSTVNALRLVRPHLEKSAPGGSITVIGTVSLVEVSGPTQPYRSVKAALVPLVKSLAVDLAPKGVRVNMVSPGTILEDGNTWGRQRDANSERYQRMLARNPMGRMGRPDEVADAVAFLSSRRASFVSGANFIVDGAVTSRVQY</sequence>
<dbReference type="SUPFAM" id="SSF51735">
    <property type="entry name" value="NAD(P)-binding Rossmann-fold domains"/>
    <property type="match status" value="1"/>
</dbReference>
<dbReference type="Gene3D" id="3.40.50.720">
    <property type="entry name" value="NAD(P)-binding Rossmann-like Domain"/>
    <property type="match status" value="1"/>
</dbReference>
<dbReference type="CDD" id="cd05233">
    <property type="entry name" value="SDR_c"/>
    <property type="match status" value="1"/>
</dbReference>
<dbReference type="OrthoDB" id="9793325at2"/>
<evidence type="ECO:0000313" key="3">
    <source>
        <dbReference type="EMBL" id="TXL72157.1"/>
    </source>
</evidence>
<dbReference type="FunFam" id="3.40.50.720:FF:000084">
    <property type="entry name" value="Short-chain dehydrogenase reductase"/>
    <property type="match status" value="1"/>
</dbReference>
<comment type="similarity">
    <text evidence="1">Belongs to the short-chain dehydrogenases/reductases (SDR) family.</text>
</comment>
<keyword evidence="2" id="KW-0560">Oxidoreductase</keyword>
<evidence type="ECO:0000313" key="4">
    <source>
        <dbReference type="Proteomes" id="UP000321638"/>
    </source>
</evidence>
<dbReference type="Proteomes" id="UP000321638">
    <property type="component" value="Unassembled WGS sequence"/>
</dbReference>
<dbReference type="InterPro" id="IPR002347">
    <property type="entry name" value="SDR_fam"/>
</dbReference>
<dbReference type="GO" id="GO:0016491">
    <property type="term" value="F:oxidoreductase activity"/>
    <property type="evidence" value="ECO:0007669"/>
    <property type="project" value="UniProtKB-KW"/>
</dbReference>
<organism evidence="3 4">
    <name type="scientific">Vineibacter terrae</name>
    <dbReference type="NCBI Taxonomy" id="2586908"/>
    <lineage>
        <taxon>Bacteria</taxon>
        <taxon>Pseudomonadati</taxon>
        <taxon>Pseudomonadota</taxon>
        <taxon>Alphaproteobacteria</taxon>
        <taxon>Hyphomicrobiales</taxon>
        <taxon>Vineibacter</taxon>
    </lineage>
</organism>
<dbReference type="Pfam" id="PF13561">
    <property type="entry name" value="adh_short_C2"/>
    <property type="match status" value="1"/>
</dbReference>
<evidence type="ECO:0000256" key="1">
    <source>
        <dbReference type="ARBA" id="ARBA00006484"/>
    </source>
</evidence>
<dbReference type="InterPro" id="IPR051122">
    <property type="entry name" value="SDR_DHRS6-like"/>
</dbReference>
<dbReference type="AlphaFoldDB" id="A0A5C8PEH0"/>
<reference evidence="3 4" key="1">
    <citation type="submission" date="2019-06" db="EMBL/GenBank/DDBJ databases">
        <title>New taxonomy in bacterial strain CC-CFT640, isolated from vineyard.</title>
        <authorList>
            <person name="Lin S.-Y."/>
            <person name="Tsai C.-F."/>
            <person name="Young C.-C."/>
        </authorList>
    </citation>
    <scope>NUCLEOTIDE SEQUENCE [LARGE SCALE GENOMIC DNA]</scope>
    <source>
        <strain evidence="3 4">CC-CFT640</strain>
    </source>
</reference>
<evidence type="ECO:0000256" key="2">
    <source>
        <dbReference type="ARBA" id="ARBA00023002"/>
    </source>
</evidence>
<dbReference type="PANTHER" id="PTHR43477:SF1">
    <property type="entry name" value="DIHYDROANTICAPSIN 7-DEHYDROGENASE"/>
    <property type="match status" value="1"/>
</dbReference>
<dbReference type="InterPro" id="IPR036291">
    <property type="entry name" value="NAD(P)-bd_dom_sf"/>
</dbReference>
<accession>A0A5C8PEH0</accession>
<name>A0A5C8PEH0_9HYPH</name>